<dbReference type="InterPro" id="IPR011152">
    <property type="entry name" value="Pesterase_MJ0912"/>
</dbReference>
<sequence length="227" mass="25855">MRYLVISDVHSNLEALLACFDSAKDFEFKRILCLGDIVGYGANPNECIELLRKKEAICIMGNHDAACTEQLSLEWFNSLAKRCVEWTKKQLTVENYKFLSELPVFFSCKWVFAVHGTPASPIEEYMDERKAKIALEKVAEDLVLCGHTHKPFKVEEKGRLEPIAEDETTIELGNKRMVVSLPSVGQPRDRNPKAGYAILDFEEKTLEIRRVEYEVEKAAKKIKQAGL</sequence>
<evidence type="ECO:0000259" key="1">
    <source>
        <dbReference type="Pfam" id="PF12850"/>
    </source>
</evidence>
<proteinExistence type="predicted"/>
<dbReference type="InterPro" id="IPR029052">
    <property type="entry name" value="Metallo-depent_PP-like"/>
</dbReference>
<name>A0A497JEY9_9ARCH</name>
<dbReference type="PIRSF" id="PIRSF000883">
    <property type="entry name" value="Pesterase_MJ0912"/>
    <property type="match status" value="1"/>
</dbReference>
<dbReference type="PANTHER" id="PTHR42850">
    <property type="entry name" value="METALLOPHOSPHOESTERASE"/>
    <property type="match status" value="1"/>
</dbReference>
<gene>
    <name evidence="2" type="ORF">DRO07_02760</name>
</gene>
<protein>
    <recommendedName>
        <fullName evidence="1">Calcineurin-like phosphoesterase domain-containing protein</fullName>
    </recommendedName>
</protein>
<evidence type="ECO:0000313" key="2">
    <source>
        <dbReference type="EMBL" id="RLG69078.1"/>
    </source>
</evidence>
<evidence type="ECO:0000313" key="3">
    <source>
        <dbReference type="Proteomes" id="UP000277633"/>
    </source>
</evidence>
<reference evidence="2 3" key="1">
    <citation type="submission" date="2018-06" db="EMBL/GenBank/DDBJ databases">
        <title>Extensive metabolic versatility and redundancy in microbially diverse, dynamic hydrothermal sediments.</title>
        <authorList>
            <person name="Dombrowski N."/>
            <person name="Teske A."/>
            <person name="Baker B.J."/>
        </authorList>
    </citation>
    <scope>NUCLEOTIDE SEQUENCE [LARGE SCALE GENOMIC DNA]</scope>
    <source>
        <strain evidence="2">B9_G13</strain>
    </source>
</reference>
<comment type="caution">
    <text evidence="2">The sequence shown here is derived from an EMBL/GenBank/DDBJ whole genome shotgun (WGS) entry which is preliminary data.</text>
</comment>
<feature type="non-terminal residue" evidence="2">
    <location>
        <position position="227"/>
    </location>
</feature>
<feature type="domain" description="Calcineurin-like phosphoesterase" evidence="1">
    <location>
        <begin position="1"/>
        <end position="203"/>
    </location>
</feature>
<dbReference type="AlphaFoldDB" id="A0A497JEY9"/>
<dbReference type="Gene3D" id="3.60.21.10">
    <property type="match status" value="1"/>
</dbReference>
<dbReference type="PANTHER" id="PTHR42850:SF2">
    <property type="entry name" value="BLL5683 PROTEIN"/>
    <property type="match status" value="1"/>
</dbReference>
<dbReference type="InterPro" id="IPR024654">
    <property type="entry name" value="Calcineurin-like_PHP_lpxH"/>
</dbReference>
<dbReference type="InterPro" id="IPR050126">
    <property type="entry name" value="Ap4A_hydrolase"/>
</dbReference>
<dbReference type="GO" id="GO:0005737">
    <property type="term" value="C:cytoplasm"/>
    <property type="evidence" value="ECO:0007669"/>
    <property type="project" value="TreeGrafter"/>
</dbReference>
<dbReference type="GO" id="GO:0016791">
    <property type="term" value="F:phosphatase activity"/>
    <property type="evidence" value="ECO:0007669"/>
    <property type="project" value="TreeGrafter"/>
</dbReference>
<dbReference type="Proteomes" id="UP000277633">
    <property type="component" value="Unassembled WGS sequence"/>
</dbReference>
<organism evidence="2 3">
    <name type="scientific">Candidatus Iainarchaeum sp</name>
    <dbReference type="NCBI Taxonomy" id="3101447"/>
    <lineage>
        <taxon>Archaea</taxon>
        <taxon>Candidatus Iainarchaeota</taxon>
        <taxon>Candidatus Iainarchaeia</taxon>
        <taxon>Candidatus Iainarchaeales</taxon>
        <taxon>Candidatus Iainarchaeaceae</taxon>
        <taxon>Candidatus Iainarchaeum</taxon>
    </lineage>
</organism>
<accession>A0A497JEY9</accession>
<dbReference type="SUPFAM" id="SSF56300">
    <property type="entry name" value="Metallo-dependent phosphatases"/>
    <property type="match status" value="1"/>
</dbReference>
<dbReference type="CDD" id="cd00838">
    <property type="entry name" value="MPP_superfamily"/>
    <property type="match status" value="1"/>
</dbReference>
<dbReference type="EMBL" id="QMWO01000100">
    <property type="protein sequence ID" value="RLG69078.1"/>
    <property type="molecule type" value="Genomic_DNA"/>
</dbReference>
<dbReference type="Pfam" id="PF12850">
    <property type="entry name" value="Metallophos_2"/>
    <property type="match status" value="1"/>
</dbReference>